<gene>
    <name evidence="1" type="ORF">RPERSI_LOCUS25829</name>
</gene>
<feature type="non-terminal residue" evidence="1">
    <location>
        <position position="1"/>
    </location>
</feature>
<evidence type="ECO:0000313" key="2">
    <source>
        <dbReference type="Proteomes" id="UP000789920"/>
    </source>
</evidence>
<protein>
    <submittedName>
        <fullName evidence="1">17525_t:CDS:1</fullName>
    </submittedName>
</protein>
<keyword evidence="2" id="KW-1185">Reference proteome</keyword>
<reference evidence="1" key="1">
    <citation type="submission" date="2021-06" db="EMBL/GenBank/DDBJ databases">
        <authorList>
            <person name="Kallberg Y."/>
            <person name="Tangrot J."/>
            <person name="Rosling A."/>
        </authorList>
    </citation>
    <scope>NUCLEOTIDE SEQUENCE</scope>
    <source>
        <strain evidence="1">MA461A</strain>
    </source>
</reference>
<dbReference type="Proteomes" id="UP000789920">
    <property type="component" value="Unassembled WGS sequence"/>
</dbReference>
<proteinExistence type="predicted"/>
<comment type="caution">
    <text evidence="1">The sequence shown here is derived from an EMBL/GenBank/DDBJ whole genome shotgun (WGS) entry which is preliminary data.</text>
</comment>
<sequence length="47" mass="5156">YMAQNTKARYLHPVVPSNNARQQLTSQLAATTANDTPLDEQAATILK</sequence>
<evidence type="ECO:0000313" key="1">
    <source>
        <dbReference type="EMBL" id="CAG8822551.1"/>
    </source>
</evidence>
<accession>A0ACA9S336</accession>
<name>A0ACA9S336_9GLOM</name>
<dbReference type="EMBL" id="CAJVQC010086410">
    <property type="protein sequence ID" value="CAG8822551.1"/>
    <property type="molecule type" value="Genomic_DNA"/>
</dbReference>
<feature type="non-terminal residue" evidence="1">
    <location>
        <position position="47"/>
    </location>
</feature>
<organism evidence="1 2">
    <name type="scientific">Racocetra persica</name>
    <dbReference type="NCBI Taxonomy" id="160502"/>
    <lineage>
        <taxon>Eukaryota</taxon>
        <taxon>Fungi</taxon>
        <taxon>Fungi incertae sedis</taxon>
        <taxon>Mucoromycota</taxon>
        <taxon>Glomeromycotina</taxon>
        <taxon>Glomeromycetes</taxon>
        <taxon>Diversisporales</taxon>
        <taxon>Gigasporaceae</taxon>
        <taxon>Racocetra</taxon>
    </lineage>
</organism>